<keyword evidence="3" id="KW-0862">Zinc</keyword>
<keyword evidence="2" id="KW-0863">Zinc-finger</keyword>
<evidence type="ECO:0000256" key="2">
    <source>
        <dbReference type="ARBA" id="ARBA00022771"/>
    </source>
</evidence>
<keyword evidence="1" id="KW-0479">Metal-binding</keyword>
<sequence length="118" mass="13169">MDQEDFIEEIVDSTDSEETVAEIQSPPLCRMCLEEDGELTHLGCSCEGKLNLAHEQCVIKWFTSKQNKICEFCKKEAGNVIGDFNFKGLSGVNLIFICFALFILFGLISLLALHLFSG</sequence>
<accession>A0AAU9STN0</accession>
<evidence type="ECO:0000313" key="6">
    <source>
        <dbReference type="EMBL" id="CAH2073912.1"/>
    </source>
</evidence>
<name>A0AAU9STN0_THLAR</name>
<dbReference type="InterPro" id="IPR011016">
    <property type="entry name" value="Znf_RING-CH"/>
</dbReference>
<dbReference type="SUPFAM" id="SSF57850">
    <property type="entry name" value="RING/U-box"/>
    <property type="match status" value="1"/>
</dbReference>
<dbReference type="Proteomes" id="UP000836841">
    <property type="component" value="Chromosome 6"/>
</dbReference>
<proteinExistence type="predicted"/>
<protein>
    <recommendedName>
        <fullName evidence="5">RING-CH-type domain-containing protein</fullName>
    </recommendedName>
</protein>
<feature type="transmembrane region" description="Helical" evidence="4">
    <location>
        <begin position="94"/>
        <end position="116"/>
    </location>
</feature>
<dbReference type="Pfam" id="PF12906">
    <property type="entry name" value="RINGv"/>
    <property type="match status" value="1"/>
</dbReference>
<dbReference type="PANTHER" id="PTHR46214:SF30">
    <property type="entry name" value="OS01G0850200 PROTEIN"/>
    <property type="match status" value="1"/>
</dbReference>
<evidence type="ECO:0000259" key="5">
    <source>
        <dbReference type="PROSITE" id="PS51292"/>
    </source>
</evidence>
<reference evidence="6 7" key="1">
    <citation type="submission" date="2022-03" db="EMBL/GenBank/DDBJ databases">
        <authorList>
            <person name="Nunn A."/>
            <person name="Chopra R."/>
            <person name="Nunn A."/>
            <person name="Contreras Garrido A."/>
        </authorList>
    </citation>
    <scope>NUCLEOTIDE SEQUENCE [LARGE SCALE GENOMIC DNA]</scope>
</reference>
<dbReference type="PANTHER" id="PTHR46214">
    <property type="entry name" value="ZINC FINGER, RING-CH-TYPE"/>
    <property type="match status" value="1"/>
</dbReference>
<gene>
    <name evidence="6" type="ORF">TAV2_LOCUS21004</name>
</gene>
<keyword evidence="4" id="KW-0812">Transmembrane</keyword>
<evidence type="ECO:0000256" key="1">
    <source>
        <dbReference type="ARBA" id="ARBA00022723"/>
    </source>
</evidence>
<dbReference type="AlphaFoldDB" id="A0AAU9STN0"/>
<evidence type="ECO:0000313" key="7">
    <source>
        <dbReference type="Proteomes" id="UP000836841"/>
    </source>
</evidence>
<keyword evidence="4" id="KW-1133">Transmembrane helix</keyword>
<keyword evidence="7" id="KW-1185">Reference proteome</keyword>
<dbReference type="InterPro" id="IPR013083">
    <property type="entry name" value="Znf_RING/FYVE/PHD"/>
</dbReference>
<keyword evidence="4" id="KW-0472">Membrane</keyword>
<organism evidence="6 7">
    <name type="scientific">Thlaspi arvense</name>
    <name type="common">Field penny-cress</name>
    <dbReference type="NCBI Taxonomy" id="13288"/>
    <lineage>
        <taxon>Eukaryota</taxon>
        <taxon>Viridiplantae</taxon>
        <taxon>Streptophyta</taxon>
        <taxon>Embryophyta</taxon>
        <taxon>Tracheophyta</taxon>
        <taxon>Spermatophyta</taxon>
        <taxon>Magnoliopsida</taxon>
        <taxon>eudicotyledons</taxon>
        <taxon>Gunneridae</taxon>
        <taxon>Pentapetalae</taxon>
        <taxon>rosids</taxon>
        <taxon>malvids</taxon>
        <taxon>Brassicales</taxon>
        <taxon>Brassicaceae</taxon>
        <taxon>Thlaspideae</taxon>
        <taxon>Thlaspi</taxon>
    </lineage>
</organism>
<evidence type="ECO:0000256" key="4">
    <source>
        <dbReference type="SAM" id="Phobius"/>
    </source>
</evidence>
<dbReference type="GO" id="GO:0008270">
    <property type="term" value="F:zinc ion binding"/>
    <property type="evidence" value="ECO:0007669"/>
    <property type="project" value="UniProtKB-KW"/>
</dbReference>
<dbReference type="Gene3D" id="3.30.40.10">
    <property type="entry name" value="Zinc/RING finger domain, C3HC4 (zinc finger)"/>
    <property type="match status" value="1"/>
</dbReference>
<dbReference type="SMART" id="SM00744">
    <property type="entry name" value="RINGv"/>
    <property type="match status" value="1"/>
</dbReference>
<evidence type="ECO:0000256" key="3">
    <source>
        <dbReference type="ARBA" id="ARBA00022833"/>
    </source>
</evidence>
<dbReference type="PROSITE" id="PS51292">
    <property type="entry name" value="ZF_RING_CH"/>
    <property type="match status" value="1"/>
</dbReference>
<dbReference type="EMBL" id="OU466862">
    <property type="protein sequence ID" value="CAH2073912.1"/>
    <property type="molecule type" value="Genomic_DNA"/>
</dbReference>
<feature type="domain" description="RING-CH-type" evidence="5">
    <location>
        <begin position="21"/>
        <end position="80"/>
    </location>
</feature>